<dbReference type="PROSITE" id="PS50890">
    <property type="entry name" value="PUA"/>
    <property type="match status" value="1"/>
</dbReference>
<dbReference type="FunFam" id="3.40.1160.10:FF:000006">
    <property type="entry name" value="Glutamate 5-kinase"/>
    <property type="match status" value="1"/>
</dbReference>
<reference evidence="10" key="1">
    <citation type="submission" date="2019-09" db="EMBL/GenBank/DDBJ databases">
        <title>Characterisation of the sponge microbiome using genome-centric metagenomics.</title>
        <authorList>
            <person name="Engelberts J.P."/>
            <person name="Robbins S.J."/>
            <person name="De Goeij J.M."/>
            <person name="Aranda M."/>
            <person name="Bell S.C."/>
            <person name="Webster N.S."/>
        </authorList>
    </citation>
    <scope>NUCLEOTIDE SEQUENCE</scope>
    <source>
        <strain evidence="10">SB0662_bin_9</strain>
    </source>
</reference>
<dbReference type="GO" id="GO:0004349">
    <property type="term" value="F:glutamate 5-kinase activity"/>
    <property type="evidence" value="ECO:0007669"/>
    <property type="project" value="UniProtKB-UniRule"/>
</dbReference>
<feature type="binding site" evidence="8">
    <location>
        <position position="57"/>
    </location>
    <ligand>
        <name>substrate</name>
    </ligand>
</feature>
<evidence type="ECO:0000256" key="3">
    <source>
        <dbReference type="ARBA" id="ARBA00022650"/>
    </source>
</evidence>
<proteinExistence type="inferred from homology"/>
<dbReference type="InterPro" id="IPR019797">
    <property type="entry name" value="Glutamate_5-kinase_CS"/>
</dbReference>
<dbReference type="EMBL" id="VXPY01000082">
    <property type="protein sequence ID" value="MYD90930.1"/>
    <property type="molecule type" value="Genomic_DNA"/>
</dbReference>
<dbReference type="InterPro" id="IPR001057">
    <property type="entry name" value="Glu/AcGlu_kinase"/>
</dbReference>
<dbReference type="Gene3D" id="3.40.1160.10">
    <property type="entry name" value="Acetylglutamate kinase-like"/>
    <property type="match status" value="1"/>
</dbReference>
<keyword evidence="7 8" id="KW-0067">ATP-binding</keyword>
<dbReference type="SUPFAM" id="SSF53633">
    <property type="entry name" value="Carbamate kinase-like"/>
    <property type="match status" value="1"/>
</dbReference>
<keyword evidence="5 8" id="KW-0547">Nucleotide-binding</keyword>
<feature type="binding site" evidence="8">
    <location>
        <position position="156"/>
    </location>
    <ligand>
        <name>substrate</name>
    </ligand>
</feature>
<dbReference type="InterPro" id="IPR002478">
    <property type="entry name" value="PUA"/>
</dbReference>
<dbReference type="PANTHER" id="PTHR43654:SF1">
    <property type="entry name" value="ISOPENTENYL PHOSPHATE KINASE"/>
    <property type="match status" value="1"/>
</dbReference>
<dbReference type="InterPro" id="IPR041739">
    <property type="entry name" value="G5K_ProB"/>
</dbReference>
<evidence type="ECO:0000256" key="2">
    <source>
        <dbReference type="ARBA" id="ARBA00022605"/>
    </source>
</evidence>
<dbReference type="InterPro" id="IPR005715">
    <property type="entry name" value="Glu_5kinase/COase_Synthase"/>
</dbReference>
<feature type="binding site" evidence="8">
    <location>
        <position position="17"/>
    </location>
    <ligand>
        <name>ATP</name>
        <dbReference type="ChEBI" id="CHEBI:30616"/>
    </ligand>
</feature>
<comment type="similarity">
    <text evidence="8">Belongs to the glutamate 5-kinase family.</text>
</comment>
<sequence length="375" mass="40180">MNGFRQDSSQYRRVVVKIGTSNLTQGSAAINRDQIGRYADQIAALLGADIQAMVVTSGARAAGLERLNTGPDTAATHTKQVLTSIGQARLAGYWDQAFAAHGVLVGQILLTRHEIEDSVSYLNIQDTLGALLERRIVPIINENDVVATSRLKVGDNDSIAAMVAVMMQADLLLILTETDGLYSKDPSRHPDAEHLKTVPVVDGRIRAMAGDTSTDQGTGGMTTKLEAAQRAQRAGVDTIIADGARDRIVPRIVLDREELGTLVPGLGNLLQNRQRRILTAVPAGTIQVDMGARNALVNRGTSLLPAGIKGVDGSFRRGETVRLSLLDGQEFARGISRYASAELEVIKGVQSSQIASLLGYDYGAEAIHRNDLILI</sequence>
<dbReference type="Pfam" id="PF00696">
    <property type="entry name" value="AA_kinase"/>
    <property type="match status" value="1"/>
</dbReference>
<dbReference type="GO" id="GO:0005524">
    <property type="term" value="F:ATP binding"/>
    <property type="evidence" value="ECO:0007669"/>
    <property type="project" value="UniProtKB-KW"/>
</dbReference>
<dbReference type="InterPro" id="IPR011529">
    <property type="entry name" value="Glu_5kinase"/>
</dbReference>
<dbReference type="CDD" id="cd04242">
    <property type="entry name" value="AAK_G5K_ProB"/>
    <property type="match status" value="1"/>
</dbReference>
<comment type="subcellular location">
    <subcellularLocation>
        <location evidence="8">Cytoplasm</location>
    </subcellularLocation>
</comment>
<comment type="caution">
    <text evidence="8">Lacks conserved residue(s) required for the propagation of feature annotation.</text>
</comment>
<dbReference type="Pfam" id="PF01472">
    <property type="entry name" value="PUA"/>
    <property type="match status" value="1"/>
</dbReference>
<dbReference type="UniPathway" id="UPA00098">
    <property type="reaction ID" value="UER00359"/>
</dbReference>
<dbReference type="PIRSF" id="PIRSF000729">
    <property type="entry name" value="GK"/>
    <property type="match status" value="1"/>
</dbReference>
<evidence type="ECO:0000259" key="9">
    <source>
        <dbReference type="SMART" id="SM00359"/>
    </source>
</evidence>
<dbReference type="SMART" id="SM00359">
    <property type="entry name" value="PUA"/>
    <property type="match status" value="1"/>
</dbReference>
<organism evidence="10">
    <name type="scientific">Caldilineaceae bacterium SB0662_bin_9</name>
    <dbReference type="NCBI Taxonomy" id="2605258"/>
    <lineage>
        <taxon>Bacteria</taxon>
        <taxon>Bacillati</taxon>
        <taxon>Chloroflexota</taxon>
        <taxon>Caldilineae</taxon>
        <taxon>Caldilineales</taxon>
        <taxon>Caldilineaceae</taxon>
    </lineage>
</organism>
<dbReference type="SUPFAM" id="SSF88697">
    <property type="entry name" value="PUA domain-like"/>
    <property type="match status" value="1"/>
</dbReference>
<dbReference type="GO" id="GO:0005829">
    <property type="term" value="C:cytosol"/>
    <property type="evidence" value="ECO:0007669"/>
    <property type="project" value="TreeGrafter"/>
</dbReference>
<keyword evidence="4 8" id="KW-0808">Transferase</keyword>
<dbReference type="Gene3D" id="2.30.130.10">
    <property type="entry name" value="PUA domain"/>
    <property type="match status" value="1"/>
</dbReference>
<evidence type="ECO:0000256" key="5">
    <source>
        <dbReference type="ARBA" id="ARBA00022741"/>
    </source>
</evidence>
<gene>
    <name evidence="8 10" type="primary">proB</name>
    <name evidence="10" type="ORF">F4Y08_11455</name>
</gene>
<comment type="pathway">
    <text evidence="8">Amino-acid biosynthesis; L-proline biosynthesis; L-glutamate 5-semialdehyde from L-glutamate: step 1/2.</text>
</comment>
<dbReference type="InterPro" id="IPR001048">
    <property type="entry name" value="Asp/Glu/Uridylate_kinase"/>
</dbReference>
<comment type="function">
    <text evidence="8">Catalyzes the transfer of a phosphate group to glutamate to form L-glutamate 5-phosphate.</text>
</comment>
<evidence type="ECO:0000313" key="10">
    <source>
        <dbReference type="EMBL" id="MYD90930.1"/>
    </source>
</evidence>
<keyword evidence="3 8" id="KW-0641">Proline biosynthesis</keyword>
<dbReference type="HAMAP" id="MF_00456">
    <property type="entry name" value="ProB"/>
    <property type="match status" value="1"/>
</dbReference>
<evidence type="ECO:0000256" key="6">
    <source>
        <dbReference type="ARBA" id="ARBA00022777"/>
    </source>
</evidence>
<dbReference type="NCBIfam" id="TIGR01027">
    <property type="entry name" value="proB"/>
    <property type="match status" value="1"/>
</dbReference>
<feature type="binding site" evidence="8">
    <location>
        <begin position="218"/>
        <end position="224"/>
    </location>
    <ligand>
        <name>ATP</name>
        <dbReference type="ChEBI" id="CHEBI:30616"/>
    </ligand>
</feature>
<dbReference type="PANTHER" id="PTHR43654">
    <property type="entry name" value="GLUTAMATE 5-KINASE"/>
    <property type="match status" value="1"/>
</dbReference>
<dbReference type="PROSITE" id="PS00902">
    <property type="entry name" value="GLUTAMATE_5_KINASE"/>
    <property type="match status" value="1"/>
</dbReference>
<comment type="catalytic activity">
    <reaction evidence="8">
        <text>L-glutamate + ATP = L-glutamyl 5-phosphate + ADP</text>
        <dbReference type="Rhea" id="RHEA:14877"/>
        <dbReference type="ChEBI" id="CHEBI:29985"/>
        <dbReference type="ChEBI" id="CHEBI:30616"/>
        <dbReference type="ChEBI" id="CHEBI:58274"/>
        <dbReference type="ChEBI" id="CHEBI:456216"/>
        <dbReference type="EC" id="2.7.2.11"/>
    </reaction>
</comment>
<keyword evidence="6 8" id="KW-0418">Kinase</keyword>
<name>A0A6B1DT23_9CHLR</name>
<dbReference type="EC" id="2.7.2.11" evidence="8"/>
<dbReference type="CDD" id="cd21157">
    <property type="entry name" value="PUA_G5K"/>
    <property type="match status" value="1"/>
</dbReference>
<evidence type="ECO:0000256" key="4">
    <source>
        <dbReference type="ARBA" id="ARBA00022679"/>
    </source>
</evidence>
<dbReference type="GO" id="GO:0003723">
    <property type="term" value="F:RNA binding"/>
    <property type="evidence" value="ECO:0007669"/>
    <property type="project" value="InterPro"/>
</dbReference>
<dbReference type="InterPro" id="IPR015947">
    <property type="entry name" value="PUA-like_sf"/>
</dbReference>
<evidence type="ECO:0000256" key="1">
    <source>
        <dbReference type="ARBA" id="ARBA00022490"/>
    </source>
</evidence>
<dbReference type="GO" id="GO:0055129">
    <property type="term" value="P:L-proline biosynthetic process"/>
    <property type="evidence" value="ECO:0007669"/>
    <property type="project" value="UniProtKB-UniRule"/>
</dbReference>
<protein>
    <recommendedName>
        <fullName evidence="8">Glutamate 5-kinase</fullName>
        <ecNumber evidence="8">2.7.2.11</ecNumber>
    </recommendedName>
    <alternativeName>
        <fullName evidence="8">Gamma-glutamyl kinase</fullName>
        <shortName evidence="8">GK</shortName>
    </alternativeName>
</protein>
<accession>A0A6B1DT23</accession>
<keyword evidence="2 8" id="KW-0028">Amino-acid biosynthesis</keyword>
<feature type="binding site" evidence="8">
    <location>
        <position position="144"/>
    </location>
    <ligand>
        <name>substrate</name>
    </ligand>
</feature>
<comment type="caution">
    <text evidence="10">The sequence shown here is derived from an EMBL/GenBank/DDBJ whole genome shotgun (WGS) entry which is preliminary data.</text>
</comment>
<dbReference type="PRINTS" id="PR00474">
    <property type="entry name" value="GLU5KINASE"/>
</dbReference>
<dbReference type="InterPro" id="IPR036393">
    <property type="entry name" value="AceGlu_kinase-like_sf"/>
</dbReference>
<dbReference type="InterPro" id="IPR036974">
    <property type="entry name" value="PUA_sf"/>
</dbReference>
<dbReference type="AlphaFoldDB" id="A0A6B1DT23"/>
<feature type="domain" description="PUA" evidence="9">
    <location>
        <begin position="284"/>
        <end position="367"/>
    </location>
</feature>
<evidence type="ECO:0000256" key="7">
    <source>
        <dbReference type="ARBA" id="ARBA00022840"/>
    </source>
</evidence>
<evidence type="ECO:0000256" key="8">
    <source>
        <dbReference type="HAMAP-Rule" id="MF_00456"/>
    </source>
</evidence>
<keyword evidence="1 8" id="KW-0963">Cytoplasm</keyword>